<accession>A0A401FR55</accession>
<organism evidence="7 8">
    <name type="scientific">Desulfonema ishimotonii</name>
    <dbReference type="NCBI Taxonomy" id="45657"/>
    <lineage>
        <taxon>Bacteria</taxon>
        <taxon>Pseudomonadati</taxon>
        <taxon>Thermodesulfobacteriota</taxon>
        <taxon>Desulfobacteria</taxon>
        <taxon>Desulfobacterales</taxon>
        <taxon>Desulfococcaceae</taxon>
        <taxon>Desulfonema</taxon>
    </lineage>
</organism>
<evidence type="ECO:0000313" key="7">
    <source>
        <dbReference type="EMBL" id="GBC59446.1"/>
    </source>
</evidence>
<keyword evidence="8" id="KW-1185">Reference proteome</keyword>
<dbReference type="PANTHER" id="PTHR30086:SF20">
    <property type="entry name" value="ARGININE EXPORTER PROTEIN ARGO-RELATED"/>
    <property type="match status" value="1"/>
</dbReference>
<dbReference type="Proteomes" id="UP000288096">
    <property type="component" value="Unassembled WGS sequence"/>
</dbReference>
<feature type="transmembrane region" description="Helical" evidence="6">
    <location>
        <begin position="40"/>
        <end position="63"/>
    </location>
</feature>
<feature type="transmembrane region" description="Helical" evidence="6">
    <location>
        <begin position="69"/>
        <end position="91"/>
    </location>
</feature>
<dbReference type="PANTHER" id="PTHR30086">
    <property type="entry name" value="ARGININE EXPORTER PROTEIN ARGO"/>
    <property type="match status" value="1"/>
</dbReference>
<reference evidence="8" key="2">
    <citation type="submission" date="2019-01" db="EMBL/GenBank/DDBJ databases">
        <title>Genome sequence of Desulfonema ishimotonii strain Tokyo 01.</title>
        <authorList>
            <person name="Fukui M."/>
        </authorList>
    </citation>
    <scope>NUCLEOTIDE SEQUENCE [LARGE SCALE GENOMIC DNA]</scope>
    <source>
        <strain evidence="8">Tokyo 01</strain>
    </source>
</reference>
<evidence type="ECO:0000256" key="6">
    <source>
        <dbReference type="SAM" id="Phobius"/>
    </source>
</evidence>
<evidence type="ECO:0000313" key="8">
    <source>
        <dbReference type="Proteomes" id="UP000288096"/>
    </source>
</evidence>
<reference evidence="8" key="1">
    <citation type="submission" date="2017-11" db="EMBL/GenBank/DDBJ databases">
        <authorList>
            <person name="Watanabe M."/>
            <person name="Kojima H."/>
        </authorList>
    </citation>
    <scope>NUCLEOTIDE SEQUENCE [LARGE SCALE GENOMIC DNA]</scope>
    <source>
        <strain evidence="8">Tokyo 01</strain>
    </source>
</reference>
<feature type="transmembrane region" description="Helical" evidence="6">
    <location>
        <begin position="112"/>
        <end position="138"/>
    </location>
</feature>
<dbReference type="EMBL" id="BEXT01000001">
    <property type="protein sequence ID" value="GBC59446.1"/>
    <property type="molecule type" value="Genomic_DNA"/>
</dbReference>
<comment type="caution">
    <text evidence="7">The sequence shown here is derived from an EMBL/GenBank/DDBJ whole genome shotgun (WGS) entry which is preliminary data.</text>
</comment>
<proteinExistence type="predicted"/>
<evidence type="ECO:0000256" key="1">
    <source>
        <dbReference type="ARBA" id="ARBA00004651"/>
    </source>
</evidence>
<dbReference type="RefSeq" id="WP_124326961.1">
    <property type="nucleotide sequence ID" value="NZ_BEXT01000001.1"/>
</dbReference>
<keyword evidence="2" id="KW-1003">Cell membrane</keyword>
<feature type="transmembrane region" description="Helical" evidence="6">
    <location>
        <begin position="185"/>
        <end position="204"/>
    </location>
</feature>
<feature type="transmembrane region" description="Helical" evidence="6">
    <location>
        <begin position="150"/>
        <end position="173"/>
    </location>
</feature>
<dbReference type="GO" id="GO:0005886">
    <property type="term" value="C:plasma membrane"/>
    <property type="evidence" value="ECO:0007669"/>
    <property type="project" value="UniProtKB-SubCell"/>
</dbReference>
<dbReference type="GO" id="GO:0015171">
    <property type="term" value="F:amino acid transmembrane transporter activity"/>
    <property type="evidence" value="ECO:0007669"/>
    <property type="project" value="TreeGrafter"/>
</dbReference>
<dbReference type="Pfam" id="PF01810">
    <property type="entry name" value="LysE"/>
    <property type="match status" value="1"/>
</dbReference>
<keyword evidence="4 6" id="KW-1133">Transmembrane helix</keyword>
<dbReference type="PIRSF" id="PIRSF006324">
    <property type="entry name" value="LeuE"/>
    <property type="match status" value="1"/>
</dbReference>
<evidence type="ECO:0000256" key="3">
    <source>
        <dbReference type="ARBA" id="ARBA00022692"/>
    </source>
</evidence>
<keyword evidence="5 6" id="KW-0472">Membrane</keyword>
<evidence type="ECO:0000256" key="4">
    <source>
        <dbReference type="ARBA" id="ARBA00022989"/>
    </source>
</evidence>
<sequence>MNMDVWLPFVFASALILIIPGPTIILVISQAVTHGRRSVTPLVAGVLFGDFAAMTLSLLGLGALLSASAALFTIFKWIGALYLVYLGIKLWKPNPENSSIRKDAKNTSERSLFRSAFIVTALNPKSIAFFVAFLPQFIDPLRPALHQLTLLGGTFLFLATVNATLYAVFAGHLSEHMRKKKVRKWFGRCGGTALIGAGIFTAGMQRSA</sequence>
<name>A0A401FR55_9BACT</name>
<comment type="subcellular location">
    <subcellularLocation>
        <location evidence="1">Cell membrane</location>
        <topology evidence="1">Multi-pass membrane protein</topology>
    </subcellularLocation>
</comment>
<dbReference type="OrthoDB" id="9804822at2"/>
<gene>
    <name evidence="7" type="ORF">DENIS_0385</name>
</gene>
<keyword evidence="3 6" id="KW-0812">Transmembrane</keyword>
<feature type="transmembrane region" description="Helical" evidence="6">
    <location>
        <begin position="6"/>
        <end position="28"/>
    </location>
</feature>
<protein>
    <submittedName>
        <fullName evidence="7">Lysine transporter LysE</fullName>
    </submittedName>
</protein>
<evidence type="ECO:0000256" key="5">
    <source>
        <dbReference type="ARBA" id="ARBA00023136"/>
    </source>
</evidence>
<dbReference type="InterPro" id="IPR001123">
    <property type="entry name" value="LeuE-type"/>
</dbReference>
<dbReference type="AlphaFoldDB" id="A0A401FR55"/>
<evidence type="ECO:0000256" key="2">
    <source>
        <dbReference type="ARBA" id="ARBA00022475"/>
    </source>
</evidence>